<accession>A0A7H0DLA0</accession>
<dbReference type="PANTHER" id="PTHR46552:SF1">
    <property type="entry name" value="NADH-UBIQUINONE OXIDOREDUCTASE CHAIN 2"/>
    <property type="match status" value="1"/>
</dbReference>
<evidence type="ECO:0000256" key="2">
    <source>
        <dbReference type="ARBA" id="ARBA00004448"/>
    </source>
</evidence>
<feature type="transmembrane region" description="Helical" evidence="18">
    <location>
        <begin position="7"/>
        <end position="24"/>
    </location>
</feature>
<comment type="function">
    <text evidence="1">Core subunit of the mitochondrial membrane respiratory chain NADH dehydrogenase (Complex I) that is believed to belong to the minimal assembly required for catalysis. Complex I functions in the transfer of electrons from NADH to the respiratory chain. The immediate electron acceptor for the enzyme is believed to be ubiquinone.</text>
</comment>
<evidence type="ECO:0000256" key="16">
    <source>
        <dbReference type="ARBA" id="ARBA00023136"/>
    </source>
</evidence>
<evidence type="ECO:0000256" key="11">
    <source>
        <dbReference type="ARBA" id="ARBA00022982"/>
    </source>
</evidence>
<dbReference type="EMBL" id="MT822978">
    <property type="protein sequence ID" value="QNP10110.1"/>
    <property type="molecule type" value="Genomic_DNA"/>
</dbReference>
<evidence type="ECO:0000256" key="9">
    <source>
        <dbReference type="ARBA" id="ARBA00022792"/>
    </source>
</evidence>
<dbReference type="GO" id="GO:0008137">
    <property type="term" value="F:NADH dehydrogenase (ubiquinone) activity"/>
    <property type="evidence" value="ECO:0007669"/>
    <property type="project" value="UniProtKB-EC"/>
</dbReference>
<keyword evidence="12 18" id="KW-1133">Transmembrane helix</keyword>
<protein>
    <recommendedName>
        <fullName evidence="5 18">NADH-ubiquinone oxidoreductase chain 2</fullName>
        <ecNumber evidence="4 18">7.1.1.2</ecNumber>
    </recommendedName>
</protein>
<dbReference type="PRINTS" id="PR01436">
    <property type="entry name" value="NADHDHGNASE2"/>
</dbReference>
<keyword evidence="15 18" id="KW-0496">Mitochondrion</keyword>
<dbReference type="Pfam" id="PF00361">
    <property type="entry name" value="Proton_antipo_M"/>
    <property type="match status" value="1"/>
</dbReference>
<evidence type="ECO:0000256" key="6">
    <source>
        <dbReference type="ARBA" id="ARBA00022448"/>
    </source>
</evidence>
<keyword evidence="16 18" id="KW-0472">Membrane</keyword>
<evidence type="ECO:0000259" key="19">
    <source>
        <dbReference type="Pfam" id="PF00361"/>
    </source>
</evidence>
<evidence type="ECO:0000256" key="10">
    <source>
        <dbReference type="ARBA" id="ARBA00022967"/>
    </source>
</evidence>
<evidence type="ECO:0000256" key="17">
    <source>
        <dbReference type="ARBA" id="ARBA00049551"/>
    </source>
</evidence>
<feature type="transmembrane region" description="Helical" evidence="18">
    <location>
        <begin position="270"/>
        <end position="291"/>
    </location>
</feature>
<evidence type="ECO:0000256" key="13">
    <source>
        <dbReference type="ARBA" id="ARBA00023027"/>
    </source>
</evidence>
<evidence type="ECO:0000256" key="18">
    <source>
        <dbReference type="RuleBase" id="RU003403"/>
    </source>
</evidence>
<reference evidence="20" key="1">
    <citation type="journal article" date="2020" name="Mol.">
        <title>Irreversible habitat specialization does not constrain diversification in hypersaline water beetles.</title>
        <authorList>
            <person name="Villastrigo A."/>
            <person name="Arribas P."/>
            <person name="Ribera I."/>
        </authorList>
    </citation>
    <scope>NUCLEOTIDE SEQUENCE</scope>
</reference>
<keyword evidence="7 18" id="KW-0679">Respiratory chain</keyword>
<feature type="transmembrane region" description="Helical" evidence="18">
    <location>
        <begin position="231"/>
        <end position="250"/>
    </location>
</feature>
<dbReference type="EC" id="7.1.1.2" evidence="4 18"/>
<evidence type="ECO:0000256" key="7">
    <source>
        <dbReference type="ARBA" id="ARBA00022660"/>
    </source>
</evidence>
<comment type="function">
    <text evidence="18">Core subunit of the mitochondrial membrane respiratory chain NADH dehydrogenase (Complex I) which catalyzes electron transfer from NADH through the respiratory chain, using ubiquinone as an electron acceptor. Essential for the catalytic activity and assembly of complex I.</text>
</comment>
<evidence type="ECO:0000256" key="1">
    <source>
        <dbReference type="ARBA" id="ARBA00003257"/>
    </source>
</evidence>
<dbReference type="InterPro" id="IPR003917">
    <property type="entry name" value="NADH_UbQ_OxRdtase_chain2"/>
</dbReference>
<keyword evidence="13 18" id="KW-0520">NAD</keyword>
<geneLocation type="mitochondrion" evidence="20"/>
<keyword evidence="14 18" id="KW-0830">Ubiquinone</keyword>
<sequence length="335" mass="39203">MFMMNKLIFSISIFIGTLISISSYSWMGMWMGLEINLLSIIPLLANSKNMLNNEASLKYFIVQALASTLLLFSIIMMTSNLLMTWESNLMLIFNSSLLTKMGTAPFHFWFPEVIEGLNWLNCLLLLTWQKLAPMILIMYNNKMIMFFSFIIIFSMLISGILGINQISIRKILAYSSINHMGWMLSSMFFMESIWMVYFLIYSLISMNIIFMLKIFNIFFLKQLFTELNNKINLKMFFIMNFISLAGMPPFLGFMPKWLTIQSLIENGLMFLPLLMVITTLLTIYFYTRVALSTIILNSNMINFFFMNNKPHFLMVLFNFTMLMSLIIITLIFNIY</sequence>
<feature type="transmembrane region" description="Helical" evidence="18">
    <location>
        <begin position="144"/>
        <end position="164"/>
    </location>
</feature>
<dbReference type="PANTHER" id="PTHR46552">
    <property type="entry name" value="NADH-UBIQUINONE OXIDOREDUCTASE CHAIN 2"/>
    <property type="match status" value="1"/>
</dbReference>
<comment type="similarity">
    <text evidence="3 18">Belongs to the complex I subunit 2 family.</text>
</comment>
<proteinExistence type="inferred from homology"/>
<evidence type="ECO:0000256" key="12">
    <source>
        <dbReference type="ARBA" id="ARBA00022989"/>
    </source>
</evidence>
<keyword evidence="10 18" id="KW-1278">Translocase</keyword>
<evidence type="ECO:0000256" key="15">
    <source>
        <dbReference type="ARBA" id="ARBA00023128"/>
    </source>
</evidence>
<gene>
    <name evidence="20" type="primary">nad2</name>
</gene>
<keyword evidence="11 18" id="KW-0249">Electron transport</keyword>
<organism evidence="20">
    <name type="scientific">Ochthebius colveranus</name>
    <dbReference type="NCBI Taxonomy" id="723409"/>
    <lineage>
        <taxon>Eukaryota</taxon>
        <taxon>Metazoa</taxon>
        <taxon>Ecdysozoa</taxon>
        <taxon>Arthropoda</taxon>
        <taxon>Hexapoda</taxon>
        <taxon>Insecta</taxon>
        <taxon>Pterygota</taxon>
        <taxon>Neoptera</taxon>
        <taxon>Endopterygota</taxon>
        <taxon>Coleoptera</taxon>
        <taxon>Polyphaga</taxon>
        <taxon>Staphyliniformia</taxon>
        <taxon>Hydraenidae</taxon>
        <taxon>Ochthebiinae</taxon>
        <taxon>Ochthebius</taxon>
    </lineage>
</organism>
<comment type="subcellular location">
    <subcellularLocation>
        <location evidence="2 18">Mitochondrion inner membrane</location>
        <topology evidence="2 18">Multi-pass membrane protein</topology>
    </subcellularLocation>
</comment>
<name>A0A7H0DLA0_9COLE</name>
<evidence type="ECO:0000256" key="14">
    <source>
        <dbReference type="ARBA" id="ARBA00023075"/>
    </source>
</evidence>
<comment type="catalytic activity">
    <reaction evidence="17 18">
        <text>a ubiquinone + NADH + 5 H(+)(in) = a ubiquinol + NAD(+) + 4 H(+)(out)</text>
        <dbReference type="Rhea" id="RHEA:29091"/>
        <dbReference type="Rhea" id="RHEA-COMP:9565"/>
        <dbReference type="Rhea" id="RHEA-COMP:9566"/>
        <dbReference type="ChEBI" id="CHEBI:15378"/>
        <dbReference type="ChEBI" id="CHEBI:16389"/>
        <dbReference type="ChEBI" id="CHEBI:17976"/>
        <dbReference type="ChEBI" id="CHEBI:57540"/>
        <dbReference type="ChEBI" id="CHEBI:57945"/>
        <dbReference type="EC" id="7.1.1.2"/>
    </reaction>
</comment>
<evidence type="ECO:0000256" key="3">
    <source>
        <dbReference type="ARBA" id="ARBA00007012"/>
    </source>
</evidence>
<keyword evidence="6" id="KW-0813">Transport</keyword>
<evidence type="ECO:0000313" key="20">
    <source>
        <dbReference type="EMBL" id="QNP10110.1"/>
    </source>
</evidence>
<dbReference type="InterPro" id="IPR050175">
    <property type="entry name" value="Complex_I_Subunit_2"/>
</dbReference>
<feature type="transmembrane region" description="Helical" evidence="18">
    <location>
        <begin position="59"/>
        <end position="83"/>
    </location>
</feature>
<dbReference type="InterPro" id="IPR001750">
    <property type="entry name" value="ND/Mrp_TM"/>
</dbReference>
<keyword evidence="9 18" id="KW-0999">Mitochondrion inner membrane</keyword>
<feature type="transmembrane region" description="Helical" evidence="18">
    <location>
        <begin position="196"/>
        <end position="219"/>
    </location>
</feature>
<feature type="transmembrane region" description="Helical" evidence="18">
    <location>
        <begin position="312"/>
        <end position="334"/>
    </location>
</feature>
<feature type="domain" description="NADH:quinone oxidoreductase/Mrp antiporter transmembrane" evidence="19">
    <location>
        <begin position="23"/>
        <end position="282"/>
    </location>
</feature>
<dbReference type="AlphaFoldDB" id="A0A7H0DLA0"/>
<dbReference type="GO" id="GO:0006120">
    <property type="term" value="P:mitochondrial electron transport, NADH to ubiquinone"/>
    <property type="evidence" value="ECO:0007669"/>
    <property type="project" value="InterPro"/>
</dbReference>
<evidence type="ECO:0000256" key="5">
    <source>
        <dbReference type="ARBA" id="ARBA00021008"/>
    </source>
</evidence>
<keyword evidence="8 18" id="KW-0812">Transmembrane</keyword>
<dbReference type="GO" id="GO:0005743">
    <property type="term" value="C:mitochondrial inner membrane"/>
    <property type="evidence" value="ECO:0007669"/>
    <property type="project" value="UniProtKB-SubCell"/>
</dbReference>
<evidence type="ECO:0000256" key="4">
    <source>
        <dbReference type="ARBA" id="ARBA00012944"/>
    </source>
</evidence>
<evidence type="ECO:0000256" key="8">
    <source>
        <dbReference type="ARBA" id="ARBA00022692"/>
    </source>
</evidence>